<evidence type="ECO:0000256" key="1">
    <source>
        <dbReference type="SAM" id="MobiDB-lite"/>
    </source>
</evidence>
<dbReference type="CDD" id="cd00586">
    <property type="entry name" value="4HBT"/>
    <property type="match status" value="1"/>
</dbReference>
<proteinExistence type="predicted"/>
<evidence type="ECO:0008006" key="3">
    <source>
        <dbReference type="Google" id="ProtNLM"/>
    </source>
</evidence>
<evidence type="ECO:0000313" key="2">
    <source>
        <dbReference type="EMBL" id="SVA14941.1"/>
    </source>
</evidence>
<organism evidence="2">
    <name type="scientific">marine metagenome</name>
    <dbReference type="NCBI Taxonomy" id="408172"/>
    <lineage>
        <taxon>unclassified sequences</taxon>
        <taxon>metagenomes</taxon>
        <taxon>ecological metagenomes</taxon>
    </lineage>
</organism>
<accession>A0A381THF8</accession>
<dbReference type="Gene3D" id="3.10.129.10">
    <property type="entry name" value="Hotdog Thioesterase"/>
    <property type="match status" value="1"/>
</dbReference>
<dbReference type="EMBL" id="UINC01004522">
    <property type="protein sequence ID" value="SVA14941.1"/>
    <property type="molecule type" value="Genomic_DNA"/>
</dbReference>
<dbReference type="InterPro" id="IPR029069">
    <property type="entry name" value="HotDog_dom_sf"/>
</dbReference>
<reference evidence="2" key="1">
    <citation type="submission" date="2018-05" db="EMBL/GenBank/DDBJ databases">
        <authorList>
            <person name="Lanie J.A."/>
            <person name="Ng W.-L."/>
            <person name="Kazmierczak K.M."/>
            <person name="Andrzejewski T.M."/>
            <person name="Davidsen T.M."/>
            <person name="Wayne K.J."/>
            <person name="Tettelin H."/>
            <person name="Glass J.I."/>
            <person name="Rusch D."/>
            <person name="Podicherti R."/>
            <person name="Tsui H.-C.T."/>
            <person name="Winkler M.E."/>
        </authorList>
    </citation>
    <scope>NUCLEOTIDE SEQUENCE</scope>
</reference>
<dbReference type="AlphaFoldDB" id="A0A381THF8"/>
<dbReference type="SUPFAM" id="SSF54637">
    <property type="entry name" value="Thioesterase/thiol ester dehydrase-isomerase"/>
    <property type="match status" value="1"/>
</dbReference>
<dbReference type="Pfam" id="PF13279">
    <property type="entry name" value="4HBT_2"/>
    <property type="match status" value="1"/>
</dbReference>
<protein>
    <recommendedName>
        <fullName evidence="3">Thioesterase domain-containing protein</fullName>
    </recommendedName>
</protein>
<gene>
    <name evidence="2" type="ORF">METZ01_LOCUS67795</name>
</gene>
<name>A0A381THF8_9ZZZZ</name>
<feature type="region of interest" description="Disordered" evidence="1">
    <location>
        <begin position="128"/>
        <end position="152"/>
    </location>
</feature>
<sequence>MLQLFEKHQIIYFFMLKSSLSINVAWGHCDPANIVFYPNYFIWFDQSSHLLFDKAGANMSSLMKEFGVVGLPIVDAHSEFLAPSSYGDMIEVTSWVSEWRDKTLITSHEIHNKGRLAVKGTEVRIWAKPHPEDPNRLQGQSIPDSLRSRFEG</sequence>